<reference evidence="1 2" key="1">
    <citation type="submission" date="2013-12" db="EMBL/GenBank/DDBJ databases">
        <authorList>
            <person name="Zelazny A."/>
            <person name="Olivier K."/>
            <person name="Holland S."/>
            <person name="Lenaerts A."/>
            <person name="Ordway D."/>
            <person name="DeGroote M.A."/>
            <person name="Parker T."/>
            <person name="Sizemore C."/>
            <person name="Tallon L.J."/>
            <person name="Sadzewicz L.K."/>
            <person name="Sengamalay N."/>
            <person name="Fraser C.M."/>
            <person name="Hine E."/>
            <person name="Shefchek K.A."/>
            <person name="Das S.P."/>
            <person name="Tettelin H."/>
        </authorList>
    </citation>
    <scope>NUCLEOTIDE SEQUENCE [LARGE SCALE GENOMIC DNA]</scope>
    <source>
        <strain evidence="1 2">1956</strain>
    </source>
</reference>
<organism evidence="1 2">
    <name type="scientific">Mycobacterium intracellulare 1956</name>
    <dbReference type="NCBI Taxonomy" id="1299331"/>
    <lineage>
        <taxon>Bacteria</taxon>
        <taxon>Bacillati</taxon>
        <taxon>Actinomycetota</taxon>
        <taxon>Actinomycetes</taxon>
        <taxon>Mycobacteriales</taxon>
        <taxon>Mycobacteriaceae</taxon>
        <taxon>Mycobacterium</taxon>
        <taxon>Mycobacterium avium complex (MAC)</taxon>
    </lineage>
</organism>
<proteinExistence type="predicted"/>
<evidence type="ECO:0000313" key="1">
    <source>
        <dbReference type="EMBL" id="EUA57755.1"/>
    </source>
</evidence>
<sequence length="38" mass="3970">MTFPGTRTVTDPVGTQAAAVLPSDADTAADYRCDRPTT</sequence>
<accession>X8CR71</accession>
<dbReference type="Proteomes" id="UP000020825">
    <property type="component" value="Unassembled WGS sequence"/>
</dbReference>
<comment type="caution">
    <text evidence="1">The sequence shown here is derived from an EMBL/GenBank/DDBJ whole genome shotgun (WGS) entry which is preliminary data.</text>
</comment>
<gene>
    <name evidence="1" type="ORF">I550_0883</name>
</gene>
<protein>
    <submittedName>
        <fullName evidence="1">Uncharacterized protein</fullName>
    </submittedName>
</protein>
<name>X8CR71_MYCIT</name>
<evidence type="ECO:0000313" key="2">
    <source>
        <dbReference type="Proteomes" id="UP000020825"/>
    </source>
</evidence>
<dbReference type="AlphaFoldDB" id="X8CR71"/>
<dbReference type="EMBL" id="JAOG01000001">
    <property type="protein sequence ID" value="EUA57755.1"/>
    <property type="molecule type" value="Genomic_DNA"/>
</dbReference>